<gene>
    <name evidence="1" type="ORF">DVH24_013694</name>
</gene>
<evidence type="ECO:0000313" key="2">
    <source>
        <dbReference type="Proteomes" id="UP000290289"/>
    </source>
</evidence>
<dbReference type="Proteomes" id="UP000290289">
    <property type="component" value="Chromosome 7"/>
</dbReference>
<proteinExistence type="predicted"/>
<reference evidence="1 2" key="1">
    <citation type="submission" date="2018-10" db="EMBL/GenBank/DDBJ databases">
        <title>A high-quality apple genome assembly.</title>
        <authorList>
            <person name="Hu J."/>
        </authorList>
    </citation>
    <scope>NUCLEOTIDE SEQUENCE [LARGE SCALE GENOMIC DNA]</scope>
    <source>
        <strain evidence="2">cv. HFTH1</strain>
        <tissue evidence="1">Young leaf</tissue>
    </source>
</reference>
<protein>
    <recommendedName>
        <fullName evidence="3">PABS domain-containing protein</fullName>
    </recommendedName>
</protein>
<evidence type="ECO:0008006" key="3">
    <source>
        <dbReference type="Google" id="ProtNLM"/>
    </source>
</evidence>
<sequence length="475" mass="51955">MALEKNTFETITPSRFITFTFPNPSNSSSLLRVAVLDSPLQLTDSPRVAAMLVPIHRESDWIFSTESGHLQLLLSSPGISRLILIGSDQSADAHHSPPIYHRPDKNGTSCNEELGVSEKLKPLLLALSPKCCFKFGTPEIPILCYEDNVVSSVVLESCVGSLVGEMVVEDVEIESGAGEVSKREFRRRLRFKRMPNLVQTEVRIVPKTGFGFDCVEFGEIEFRLDNSVLVHPYLVPMVASLSLVASCVEEQIRSGFRPKALCLGVGGGALLGFLSAHLSFQVVGVEADGEVLRVARKYFGLEDGEHINVHVGDAIKFIEKLAFRVNGQTAGSIFADEVEDGSESCDMGDGNDVHTKFDVVLADLDSSDAGDGIVAPPFEFVRKHVLLAAKSVLCDNGIFAINVIPPNRSFYTTMIHEFREVFHELYEIDVGNGENFILIAVVSPVTSATSDCENSFLNKLRMVVSGAYLNSIKKI</sequence>
<name>A0A498JBL3_MALDO</name>
<comment type="caution">
    <text evidence="1">The sequence shown here is derived from an EMBL/GenBank/DDBJ whole genome shotgun (WGS) entry which is preliminary data.</text>
</comment>
<dbReference type="EMBL" id="RDQH01000333">
    <property type="protein sequence ID" value="RXH93118.1"/>
    <property type="molecule type" value="Genomic_DNA"/>
</dbReference>
<dbReference type="Gene3D" id="3.40.50.150">
    <property type="entry name" value="Vaccinia Virus protein VP39"/>
    <property type="match status" value="1"/>
</dbReference>
<dbReference type="AlphaFoldDB" id="A0A498JBL3"/>
<evidence type="ECO:0000313" key="1">
    <source>
        <dbReference type="EMBL" id="RXH93118.1"/>
    </source>
</evidence>
<dbReference type="SUPFAM" id="SSF53335">
    <property type="entry name" value="S-adenosyl-L-methionine-dependent methyltransferases"/>
    <property type="match status" value="1"/>
</dbReference>
<accession>A0A498JBL3</accession>
<dbReference type="InterPro" id="IPR029063">
    <property type="entry name" value="SAM-dependent_MTases_sf"/>
</dbReference>
<dbReference type="STRING" id="3750.A0A498JBL3"/>
<organism evidence="1 2">
    <name type="scientific">Malus domestica</name>
    <name type="common">Apple</name>
    <name type="synonym">Pyrus malus</name>
    <dbReference type="NCBI Taxonomy" id="3750"/>
    <lineage>
        <taxon>Eukaryota</taxon>
        <taxon>Viridiplantae</taxon>
        <taxon>Streptophyta</taxon>
        <taxon>Embryophyta</taxon>
        <taxon>Tracheophyta</taxon>
        <taxon>Spermatophyta</taxon>
        <taxon>Magnoliopsida</taxon>
        <taxon>eudicotyledons</taxon>
        <taxon>Gunneridae</taxon>
        <taxon>Pentapetalae</taxon>
        <taxon>rosids</taxon>
        <taxon>fabids</taxon>
        <taxon>Rosales</taxon>
        <taxon>Rosaceae</taxon>
        <taxon>Amygdaloideae</taxon>
        <taxon>Maleae</taxon>
        <taxon>Malus</taxon>
    </lineage>
</organism>
<keyword evidence="2" id="KW-1185">Reference proteome</keyword>